<name>A0A8K0D1V7_IGNLU</name>
<keyword evidence="2" id="KW-1185">Reference proteome</keyword>
<sequence length="429" mass="48258">MAGRSFIGTWEVIGYGYINGSHSENTGLEGVRFRLDETGDVIWTVSEELKAVPLFSCETYEIYSTSGLGAVLRFGAYAGHVIEFKCDQIEPRDSVILTCEGWCMLHCKRIQEEPSEYTLNTTFSLLPALEDGYFGDIKITAANNKQFHVHSSIVQLLGNEIPWQSQPPPFSGLPEDVLGTIFNFLYAECLPDTLTESTARQVISVGAQYQSLAKLVNMCQLYLKNMALKQQIIGLVNDMHACANQIIEHFNIRHNHSPTDTIAANPAKLCFVVKQSVRDAAVVGAKLLLLCDLFTKRKNELSREERHEIIRYAKSRLPIFMTQLHKFLQAVKSTFSSMTALQRNEVATYLVPEIEVILDTVSTLIVEVEKALHQIIQVLSPHDDARRKSGVGDMLGKSLRNVLHIRELTKLRNFHEHITCSLGLLLHKK</sequence>
<dbReference type="Proteomes" id="UP000801492">
    <property type="component" value="Unassembled WGS sequence"/>
</dbReference>
<protein>
    <submittedName>
        <fullName evidence="1">Uncharacterized protein</fullName>
    </submittedName>
</protein>
<dbReference type="OrthoDB" id="684045at2759"/>
<evidence type="ECO:0000313" key="1">
    <source>
        <dbReference type="EMBL" id="KAF2897714.1"/>
    </source>
</evidence>
<dbReference type="AlphaFoldDB" id="A0A8K0D1V7"/>
<comment type="caution">
    <text evidence="1">The sequence shown here is derived from an EMBL/GenBank/DDBJ whole genome shotgun (WGS) entry which is preliminary data.</text>
</comment>
<accession>A0A8K0D1V7</accession>
<reference evidence="1" key="1">
    <citation type="submission" date="2019-08" db="EMBL/GenBank/DDBJ databases">
        <title>The genome of the North American firefly Photinus pyralis.</title>
        <authorList>
            <consortium name="Photinus pyralis genome working group"/>
            <person name="Fallon T.R."/>
            <person name="Sander Lower S.E."/>
            <person name="Weng J.-K."/>
        </authorList>
    </citation>
    <scope>NUCLEOTIDE SEQUENCE</scope>
    <source>
        <strain evidence="1">TRF0915ILg1</strain>
        <tissue evidence="1">Whole body</tissue>
    </source>
</reference>
<organism evidence="1 2">
    <name type="scientific">Ignelater luminosus</name>
    <name type="common">Cucubano</name>
    <name type="synonym">Pyrophorus luminosus</name>
    <dbReference type="NCBI Taxonomy" id="2038154"/>
    <lineage>
        <taxon>Eukaryota</taxon>
        <taxon>Metazoa</taxon>
        <taxon>Ecdysozoa</taxon>
        <taxon>Arthropoda</taxon>
        <taxon>Hexapoda</taxon>
        <taxon>Insecta</taxon>
        <taxon>Pterygota</taxon>
        <taxon>Neoptera</taxon>
        <taxon>Endopterygota</taxon>
        <taxon>Coleoptera</taxon>
        <taxon>Polyphaga</taxon>
        <taxon>Elateriformia</taxon>
        <taxon>Elateroidea</taxon>
        <taxon>Elateridae</taxon>
        <taxon>Agrypninae</taxon>
        <taxon>Pyrophorini</taxon>
        <taxon>Ignelater</taxon>
    </lineage>
</organism>
<proteinExistence type="predicted"/>
<evidence type="ECO:0000313" key="2">
    <source>
        <dbReference type="Proteomes" id="UP000801492"/>
    </source>
</evidence>
<gene>
    <name evidence="1" type="ORF">ILUMI_08461</name>
</gene>
<dbReference type="EMBL" id="VTPC01003963">
    <property type="protein sequence ID" value="KAF2897714.1"/>
    <property type="molecule type" value="Genomic_DNA"/>
</dbReference>